<comment type="pathway">
    <text evidence="1">Cofactor biosynthesis; L-ascorbate biosynthesis.</text>
</comment>
<dbReference type="PANTHER" id="PTHR13878">
    <property type="entry name" value="GULONOLACTONE OXIDASE"/>
    <property type="match status" value="1"/>
</dbReference>
<evidence type="ECO:0000256" key="1">
    <source>
        <dbReference type="ARBA" id="ARBA00005147"/>
    </source>
</evidence>
<dbReference type="GO" id="GO:0016020">
    <property type="term" value="C:membrane"/>
    <property type="evidence" value="ECO:0007669"/>
    <property type="project" value="InterPro"/>
</dbReference>
<evidence type="ECO:0000256" key="7">
    <source>
        <dbReference type="ARBA" id="ARBA00048083"/>
    </source>
</evidence>
<evidence type="ECO:0000256" key="3">
    <source>
        <dbReference type="ARBA" id="ARBA00013121"/>
    </source>
</evidence>
<evidence type="ECO:0000256" key="6">
    <source>
        <dbReference type="ARBA" id="ARBA00023002"/>
    </source>
</evidence>
<dbReference type="InterPro" id="IPR010030">
    <property type="entry name" value="GULO_Plant"/>
</dbReference>
<dbReference type="InterPro" id="IPR006094">
    <property type="entry name" value="Oxid_FAD_bind_N"/>
</dbReference>
<dbReference type="Gramene" id="RZC51287">
    <property type="protein sequence ID" value="RZC51287"/>
    <property type="gene ID" value="C5167_019719"/>
</dbReference>
<comment type="catalytic activity">
    <reaction evidence="7">
        <text>L-gulono-1,4-lactone + O2 = L-ascorbate + H2O2 + H(+)</text>
        <dbReference type="Rhea" id="RHEA:32363"/>
        <dbReference type="ChEBI" id="CHEBI:15378"/>
        <dbReference type="ChEBI" id="CHEBI:15379"/>
        <dbReference type="ChEBI" id="CHEBI:16240"/>
        <dbReference type="ChEBI" id="CHEBI:17587"/>
        <dbReference type="ChEBI" id="CHEBI:38290"/>
        <dbReference type="EC" id="1.1.3.8"/>
    </reaction>
</comment>
<dbReference type="InterPro" id="IPR036318">
    <property type="entry name" value="FAD-bd_PCMH-like_sf"/>
</dbReference>
<proteinExistence type="inferred from homology"/>
<dbReference type="Gene3D" id="3.30.70.2520">
    <property type="match status" value="1"/>
</dbReference>
<evidence type="ECO:0000259" key="9">
    <source>
        <dbReference type="PROSITE" id="PS51387"/>
    </source>
</evidence>
<gene>
    <name evidence="10" type="ORF">C5167_019719</name>
</gene>
<dbReference type="InterPro" id="IPR016169">
    <property type="entry name" value="FAD-bd_PCMH_sub2"/>
</dbReference>
<dbReference type="STRING" id="3469.A0A4Y7IRG1"/>
<dbReference type="GO" id="GO:0019853">
    <property type="term" value="P:L-ascorbic acid biosynthetic process"/>
    <property type="evidence" value="ECO:0007669"/>
    <property type="project" value="UniProtKB-UniPathway"/>
</dbReference>
<dbReference type="EMBL" id="CM010716">
    <property type="protein sequence ID" value="RZC51287.1"/>
    <property type="molecule type" value="Genomic_DNA"/>
</dbReference>
<keyword evidence="4" id="KW-0060">Ascorbate biosynthesis</keyword>
<dbReference type="FunFam" id="3.30.465.10:FF:000033">
    <property type="entry name" value="L-gulonolactone oxidase 5"/>
    <property type="match status" value="2"/>
</dbReference>
<dbReference type="Gene3D" id="3.30.465.10">
    <property type="match status" value="2"/>
</dbReference>
<dbReference type="SUPFAM" id="SSF56176">
    <property type="entry name" value="FAD-binding/transporter-associated domain-like"/>
    <property type="match status" value="2"/>
</dbReference>
<dbReference type="PANTHER" id="PTHR13878:SF125">
    <property type="entry name" value="L-GULONOLACTONE OXIDASE 3"/>
    <property type="match status" value="1"/>
</dbReference>
<dbReference type="OMA" id="LACPRNG"/>
<evidence type="ECO:0000256" key="4">
    <source>
        <dbReference type="ARBA" id="ARBA00022644"/>
    </source>
</evidence>
<dbReference type="InterPro" id="IPR016166">
    <property type="entry name" value="FAD-bd_PCMH"/>
</dbReference>
<dbReference type="Pfam" id="PF01565">
    <property type="entry name" value="FAD_binding_4"/>
    <property type="match status" value="2"/>
</dbReference>
<dbReference type="AlphaFoldDB" id="A0A4Y7IRG1"/>
<dbReference type="PROSITE" id="PS51387">
    <property type="entry name" value="FAD_PCMH"/>
    <property type="match status" value="2"/>
</dbReference>
<dbReference type="GO" id="GO:0071949">
    <property type="term" value="F:FAD binding"/>
    <property type="evidence" value="ECO:0007669"/>
    <property type="project" value="InterPro"/>
</dbReference>
<comment type="similarity">
    <text evidence="2">Belongs to the oxygen-dependent FAD-linked oxidoreductase family.</text>
</comment>
<evidence type="ECO:0000313" key="10">
    <source>
        <dbReference type="EMBL" id="RZC51287.1"/>
    </source>
</evidence>
<sequence>MKLTMATLVWLVSSTLLLLILGSTSLPKAYAMPPPSPVNCDATGCKLHNSYGVWNDRKECWVQNVIYPTTEEELRFAVAEANRRKLKVKIITGFSHTIPKLACPGNELSKNSVLISTAKYNSGIKVDVKSLTVTADSGVGLRDLINKVEEAGLSLVASPYWEGVSIGGLISTGAHGSSWWGKGGAVHDHVVGLSLVVPAKETEGYAKVIHLDSRNQIFNAAKVSLGLLGAISKVKLSLEPGCKRSITNVYNNDSHFEDEFMDLAKKHEFADIIWNPSKHAVIYRQDDRVPLNSSGDGINDYLGFQSNLILISKTVRSSEKALETSRSVNGKCLMANTVVGYKKLVANGLKNNNLLFTGYPVVGRQGKMQTSGSCLYSSASNTLSTCAWDPRIKGLFFYETTAIFPASKFRNFIQDVKKLRDLKPEHFCGVDIYNGFLIRFIKASDAYLGQPEDSVVVDFNYYRANEASTPRLNQDIWEEVEQIAFFKHGAKPHWAKNRNLAFLGVQQKYPNFCKFLAAKKQLDPENMFSSYWSDKIIFGNETEKAEGCAMEGMCICSEDKHCNPSKGYFCKPGIVYNQAKSTLKFIFFPTLSLLASATRMMNLTMASFVWLVSCLWLLMLGSTFIPKAYAMPPQSPVKCDATGCILRSAYGVLNDRKECWVPKTIYPTTEEELRLAVADANQKKLKVKIVTGSSHSIPKLACPGTKSTQNSVLISTAKYNSGIQVDVGSLTVTADSGVGLRDLINKVEEAGLSLVTSPYWEGLSIGGVISTGAHGSSWWGKGGAVHDHVVGLRLVVPANESEGYAKIIQLDSRDQNFNAAKVSLGMLGAISKVQLSLEPGFKRSITNIYNSDSHFEDEFMDLAQKHEFADITWYPSKRTTIYRQDDRVPLNSSGNGINDYFPFQSFLVVTSTAARSSEEVQEATRNVYGKCRMADTVVGFMKLIANGLRNKNLGFTGYPVVGRQGKMQTSGQPEDSVVVQFNYYRANEALTPRLNQDVWEEVEQIAFFKYGARPHWAKNRNLAFLGVQQKYPHFGKFLEAKKQLDPENMFSSDWSDEIIYGNEAAKGEGCAMEGLCICSEDKHCNPSKGYLCKPGIVYNEARVCRFSAS</sequence>
<keyword evidence="6" id="KW-0560">Oxidoreductase</keyword>
<dbReference type="EC" id="1.1.3.8" evidence="3"/>
<keyword evidence="5 8" id="KW-0732">Signal</keyword>
<feature type="chain" id="PRO_5021322977" description="L-gulonolactone oxidase" evidence="8">
    <location>
        <begin position="32"/>
        <end position="1109"/>
    </location>
</feature>
<feature type="signal peptide" evidence="8">
    <location>
        <begin position="1"/>
        <end position="31"/>
    </location>
</feature>
<evidence type="ECO:0000256" key="8">
    <source>
        <dbReference type="SAM" id="SignalP"/>
    </source>
</evidence>
<keyword evidence="11" id="KW-1185">Reference proteome</keyword>
<dbReference type="InterPro" id="IPR007173">
    <property type="entry name" value="ALO_C"/>
</dbReference>
<evidence type="ECO:0000256" key="5">
    <source>
        <dbReference type="ARBA" id="ARBA00022729"/>
    </source>
</evidence>
<dbReference type="Pfam" id="PF04030">
    <property type="entry name" value="ALO"/>
    <property type="match status" value="2"/>
</dbReference>
<dbReference type="NCBIfam" id="TIGR01677">
    <property type="entry name" value="pln_FAD_oxido"/>
    <property type="match status" value="2"/>
</dbReference>
<dbReference type="Proteomes" id="UP000316621">
    <property type="component" value="Chromosome 2"/>
</dbReference>
<dbReference type="InterPro" id="IPR050432">
    <property type="entry name" value="FAD-linked_Oxidoreductases_BP"/>
</dbReference>
<organism evidence="10 11">
    <name type="scientific">Papaver somniferum</name>
    <name type="common">Opium poppy</name>
    <dbReference type="NCBI Taxonomy" id="3469"/>
    <lineage>
        <taxon>Eukaryota</taxon>
        <taxon>Viridiplantae</taxon>
        <taxon>Streptophyta</taxon>
        <taxon>Embryophyta</taxon>
        <taxon>Tracheophyta</taxon>
        <taxon>Spermatophyta</taxon>
        <taxon>Magnoliopsida</taxon>
        <taxon>Ranunculales</taxon>
        <taxon>Papaveraceae</taxon>
        <taxon>Papaveroideae</taxon>
        <taxon>Papaver</taxon>
    </lineage>
</organism>
<dbReference type="GO" id="GO:0003885">
    <property type="term" value="F:D-arabinono-1,4-lactone oxidase activity"/>
    <property type="evidence" value="ECO:0007669"/>
    <property type="project" value="InterPro"/>
</dbReference>
<protein>
    <recommendedName>
        <fullName evidence="3">L-gulonolactone oxidase</fullName>
        <ecNumber evidence="3">1.1.3.8</ecNumber>
    </recommendedName>
</protein>
<dbReference type="GO" id="GO:0050105">
    <property type="term" value="F:L-gulonolactone oxidase activity"/>
    <property type="evidence" value="ECO:0007669"/>
    <property type="project" value="UniProtKB-EC"/>
</dbReference>
<accession>A0A4Y7IRG1</accession>
<name>A0A4Y7IRG1_PAPSO</name>
<dbReference type="UniPathway" id="UPA00132"/>
<evidence type="ECO:0000256" key="2">
    <source>
        <dbReference type="ARBA" id="ARBA00005466"/>
    </source>
</evidence>
<dbReference type="InterPro" id="IPR055154">
    <property type="entry name" value="GULLO2-like_C"/>
</dbReference>
<feature type="domain" description="FAD-binding PCMH-type" evidence="9">
    <location>
        <begin position="653"/>
        <end position="840"/>
    </location>
</feature>
<evidence type="ECO:0000313" key="11">
    <source>
        <dbReference type="Proteomes" id="UP000316621"/>
    </source>
</evidence>
<feature type="domain" description="FAD-binding PCMH-type" evidence="9">
    <location>
        <begin position="54"/>
        <end position="241"/>
    </location>
</feature>
<dbReference type="Pfam" id="PF22906">
    <property type="entry name" value="GULLO2-like_3rd"/>
    <property type="match status" value="2"/>
</dbReference>
<reference evidence="10 11" key="1">
    <citation type="journal article" date="2018" name="Science">
        <title>The opium poppy genome and morphinan production.</title>
        <authorList>
            <person name="Guo L."/>
            <person name="Winzer T."/>
            <person name="Yang X."/>
            <person name="Li Y."/>
            <person name="Ning Z."/>
            <person name="He Z."/>
            <person name="Teodor R."/>
            <person name="Lu Y."/>
            <person name="Bowser T.A."/>
            <person name="Graham I.A."/>
            <person name="Ye K."/>
        </authorList>
    </citation>
    <scope>NUCLEOTIDE SEQUENCE [LARGE SCALE GENOMIC DNA]</scope>
    <source>
        <strain evidence="11">cv. HN1</strain>
        <tissue evidence="10">Leaves</tissue>
    </source>
</reference>
<dbReference type="FunFam" id="3.30.70.2520:FF:000003">
    <property type="entry name" value="L-gulonolactone oxidase 2"/>
    <property type="match status" value="1"/>
</dbReference>